<evidence type="ECO:0000313" key="3">
    <source>
        <dbReference type="EMBL" id="MCT4372566.1"/>
    </source>
</evidence>
<feature type="domain" description="Type I restriction enzyme HindI endonuclease subunit-like C-terminal" evidence="2">
    <location>
        <begin position="20"/>
        <end position="75"/>
    </location>
</feature>
<proteinExistence type="predicted"/>
<dbReference type="InterPro" id="IPR021810">
    <property type="entry name" value="T1RH-like_C"/>
</dbReference>
<evidence type="ECO:0000313" key="4">
    <source>
        <dbReference type="Proteomes" id="UP000217448"/>
    </source>
</evidence>
<name>A0ABT2KR10_9RHOB</name>
<keyword evidence="4" id="KW-1185">Reference proteome</keyword>
<protein>
    <submittedName>
        <fullName evidence="3">DUF3387 domain-containing protein</fullName>
    </submittedName>
</protein>
<organism evidence="3 4">
    <name type="scientific">Alloyangia mangrovi</name>
    <dbReference type="NCBI Taxonomy" id="1779329"/>
    <lineage>
        <taxon>Bacteria</taxon>
        <taxon>Pseudomonadati</taxon>
        <taxon>Pseudomonadota</taxon>
        <taxon>Alphaproteobacteria</taxon>
        <taxon>Rhodobacterales</taxon>
        <taxon>Roseobacteraceae</taxon>
        <taxon>Alloyangia</taxon>
    </lineage>
</organism>
<accession>A0ABT2KR10</accession>
<evidence type="ECO:0000256" key="1">
    <source>
        <dbReference type="SAM" id="MobiDB-lite"/>
    </source>
</evidence>
<reference evidence="4" key="1">
    <citation type="submission" date="2023-07" db="EMBL/GenBank/DDBJ databases">
        <title>Yangia mangrovi SAOS 153D genome.</title>
        <authorList>
            <person name="Verma A."/>
            <person name="Pal Y."/>
            <person name="Sundharam S."/>
            <person name="Bisht B."/>
            <person name="Srinivasan K."/>
        </authorList>
    </citation>
    <scope>NUCLEOTIDE SEQUENCE [LARGE SCALE GENOMIC DNA]</scope>
    <source>
        <strain evidence="4">SAOS 153D</strain>
    </source>
</reference>
<gene>
    <name evidence="3" type="ORF">CLG85_020530</name>
</gene>
<dbReference type="Pfam" id="PF11867">
    <property type="entry name" value="T1RH-like_C"/>
    <property type="match status" value="1"/>
</dbReference>
<comment type="caution">
    <text evidence="3">The sequence shown here is derived from an EMBL/GenBank/DDBJ whole genome shotgun (WGS) entry which is preliminary data.</text>
</comment>
<feature type="compositionally biased region" description="Basic residues" evidence="1">
    <location>
        <begin position="10"/>
        <end position="24"/>
    </location>
</feature>
<evidence type="ECO:0000259" key="2">
    <source>
        <dbReference type="Pfam" id="PF11867"/>
    </source>
</evidence>
<dbReference type="EMBL" id="NTHN02000049">
    <property type="protein sequence ID" value="MCT4372566.1"/>
    <property type="molecule type" value="Genomic_DNA"/>
</dbReference>
<dbReference type="Proteomes" id="UP000217448">
    <property type="component" value="Unassembled WGS sequence"/>
</dbReference>
<feature type="region of interest" description="Disordered" evidence="1">
    <location>
        <begin position="1"/>
        <end position="24"/>
    </location>
</feature>
<sequence>MTGSSDSRPTRLKPRQRKLKRKKQLSRFQDACLEMSRAFALASSSDLAKSVKDEVGFLQAVRAAMAKTSAKGKLSSRAKKLCDRTTCQQGCRRRRNRRYIEGFRYQDPGYFHPVR</sequence>